<keyword evidence="1" id="KW-0812">Transmembrane</keyword>
<dbReference type="AlphaFoldDB" id="A0A317K7K3"/>
<name>A0A317K7K3_9ACTN</name>
<proteinExistence type="predicted"/>
<gene>
    <name evidence="2" type="ORF">DLJ46_13610</name>
</gene>
<dbReference type="EMBL" id="QGSV01000175">
    <property type="protein sequence ID" value="PWU47832.1"/>
    <property type="molecule type" value="Genomic_DNA"/>
</dbReference>
<feature type="transmembrane region" description="Helical" evidence="1">
    <location>
        <begin position="34"/>
        <end position="51"/>
    </location>
</feature>
<keyword evidence="3" id="KW-1185">Reference proteome</keyword>
<protein>
    <recommendedName>
        <fullName evidence="4">Peptidase M48 domain-containing protein</fullName>
    </recommendedName>
</protein>
<evidence type="ECO:0008006" key="4">
    <source>
        <dbReference type="Google" id="ProtNLM"/>
    </source>
</evidence>
<organism evidence="2 3">
    <name type="scientific">Micromonospora globispora</name>
    <dbReference type="NCBI Taxonomy" id="1450148"/>
    <lineage>
        <taxon>Bacteria</taxon>
        <taxon>Bacillati</taxon>
        <taxon>Actinomycetota</taxon>
        <taxon>Actinomycetes</taxon>
        <taxon>Micromonosporales</taxon>
        <taxon>Micromonosporaceae</taxon>
        <taxon>Micromonospora</taxon>
    </lineage>
</organism>
<reference evidence="3" key="1">
    <citation type="submission" date="2018-05" db="EMBL/GenBank/DDBJ databases">
        <title>Micromonospora globispora sp. nov. and Micromonospora rugosa sp. nov., isolated from marine sediment.</title>
        <authorList>
            <person name="Carro L."/>
            <person name="Aysel V."/>
            <person name="Cetin D."/>
            <person name="Igual J.M."/>
            <person name="Klenk H.-P."/>
            <person name="Trujillo M.E."/>
            <person name="Sahin N."/>
        </authorList>
    </citation>
    <scope>NUCLEOTIDE SEQUENCE [LARGE SCALE GENOMIC DNA]</scope>
    <source>
        <strain evidence="3">S2904</strain>
    </source>
</reference>
<comment type="caution">
    <text evidence="2">The sequence shown here is derived from an EMBL/GenBank/DDBJ whole genome shotgun (WGS) entry which is preliminary data.</text>
</comment>
<evidence type="ECO:0000313" key="2">
    <source>
        <dbReference type="EMBL" id="PWU47832.1"/>
    </source>
</evidence>
<evidence type="ECO:0000256" key="1">
    <source>
        <dbReference type="SAM" id="Phobius"/>
    </source>
</evidence>
<dbReference type="CDD" id="cd07328">
    <property type="entry name" value="M48_Ste24p_like"/>
    <property type="match status" value="1"/>
</dbReference>
<evidence type="ECO:0000313" key="3">
    <source>
        <dbReference type="Proteomes" id="UP000245683"/>
    </source>
</evidence>
<dbReference type="Proteomes" id="UP000245683">
    <property type="component" value="Unassembled WGS sequence"/>
</dbReference>
<sequence>MGCVAAAVFGLAVRLGLAVCLTLGGWLCTRHFPSLNVIPGLVLCGGAVFLWPRAPRISRYAAALDRAEAPDLYALAGRIAAALGAPAPHVIHVDDRFGADVVTHGPLRRRHLILGIPLLAALTPPHRVALLAVQLARFRTRDLLHGPFIGGTDATLEALTAVLTPGPARTPRAAHDTRIVAASMGASIGTGGLGLNLNGGLVWISELVWMPVATVLRSGLTVLRLCGAALVRPTAHRTEYFSDAVAAAVAGTASTIDVLDAMLSAEVLVPRLRALARANQPTSAWPDATGQILADGDERVHRRRSSARREISPLGTRLPLGLRASMLASRPDTPPALTLDHTDNRRIDENLAHHYRQTARDLANGSPLG</sequence>
<accession>A0A317K7K3</accession>
<keyword evidence="1" id="KW-0472">Membrane</keyword>
<keyword evidence="1" id="KW-1133">Transmembrane helix</keyword>